<dbReference type="SUPFAM" id="SSF50447">
    <property type="entry name" value="Translation proteins"/>
    <property type="match status" value="1"/>
</dbReference>
<dbReference type="InterPro" id="IPR011961">
    <property type="entry name" value="RimM"/>
</dbReference>
<dbReference type="PANTHER" id="PTHR33692">
    <property type="entry name" value="RIBOSOME MATURATION FACTOR RIMM"/>
    <property type="match status" value="1"/>
</dbReference>
<keyword evidence="1 5" id="KW-0963">Cytoplasm</keyword>
<dbReference type="GO" id="GO:0006364">
    <property type="term" value="P:rRNA processing"/>
    <property type="evidence" value="ECO:0007669"/>
    <property type="project" value="UniProtKB-UniRule"/>
</dbReference>
<feature type="domain" description="RimM N-terminal" evidence="6">
    <location>
        <begin position="6"/>
        <end position="84"/>
    </location>
</feature>
<dbReference type="EMBL" id="DVNJ01000031">
    <property type="protein sequence ID" value="HIU63231.1"/>
    <property type="molecule type" value="Genomic_DNA"/>
</dbReference>
<evidence type="ECO:0000256" key="2">
    <source>
        <dbReference type="ARBA" id="ARBA00022517"/>
    </source>
</evidence>
<evidence type="ECO:0000259" key="6">
    <source>
        <dbReference type="Pfam" id="PF01782"/>
    </source>
</evidence>
<comment type="domain">
    <text evidence="5">The PRC barrel domain binds ribosomal protein uS19.</text>
</comment>
<dbReference type="GO" id="GO:0042274">
    <property type="term" value="P:ribosomal small subunit biogenesis"/>
    <property type="evidence" value="ECO:0007669"/>
    <property type="project" value="UniProtKB-UniRule"/>
</dbReference>
<dbReference type="Gene3D" id="2.30.30.240">
    <property type="entry name" value="PRC-barrel domain"/>
    <property type="match status" value="1"/>
</dbReference>
<evidence type="ECO:0000256" key="1">
    <source>
        <dbReference type="ARBA" id="ARBA00022490"/>
    </source>
</evidence>
<keyword evidence="2 5" id="KW-0690">Ribosome biogenesis</keyword>
<dbReference type="Proteomes" id="UP000824145">
    <property type="component" value="Unassembled WGS sequence"/>
</dbReference>
<dbReference type="Gene3D" id="2.40.30.60">
    <property type="entry name" value="RimM"/>
    <property type="match status" value="1"/>
</dbReference>
<evidence type="ECO:0000313" key="8">
    <source>
        <dbReference type="Proteomes" id="UP000824145"/>
    </source>
</evidence>
<dbReference type="SUPFAM" id="SSF50346">
    <property type="entry name" value="PRC-barrel domain"/>
    <property type="match status" value="1"/>
</dbReference>
<dbReference type="InterPro" id="IPR036976">
    <property type="entry name" value="RimM_N_sf"/>
</dbReference>
<evidence type="ECO:0000313" key="7">
    <source>
        <dbReference type="EMBL" id="HIU63231.1"/>
    </source>
</evidence>
<dbReference type="InterPro" id="IPR002676">
    <property type="entry name" value="RimM_N"/>
</dbReference>
<proteinExistence type="inferred from homology"/>
<gene>
    <name evidence="5 7" type="primary">rimM</name>
    <name evidence="7" type="ORF">IAB07_05650</name>
</gene>
<protein>
    <recommendedName>
        <fullName evidence="5">Ribosome maturation factor RimM</fullName>
    </recommendedName>
</protein>
<accession>A0A9D1SK74</accession>
<dbReference type="HAMAP" id="MF_00014">
    <property type="entry name" value="Ribosome_mat_RimM"/>
    <property type="match status" value="1"/>
</dbReference>
<evidence type="ECO:0000256" key="3">
    <source>
        <dbReference type="ARBA" id="ARBA00022552"/>
    </source>
</evidence>
<dbReference type="NCBIfam" id="TIGR02273">
    <property type="entry name" value="16S_RimM"/>
    <property type="match status" value="1"/>
</dbReference>
<name>A0A9D1SK74_9FIRM</name>
<reference evidence="7" key="1">
    <citation type="submission" date="2020-10" db="EMBL/GenBank/DDBJ databases">
        <authorList>
            <person name="Gilroy R."/>
        </authorList>
    </citation>
    <scope>NUCLEOTIDE SEQUENCE</scope>
    <source>
        <strain evidence="7">9366</strain>
    </source>
</reference>
<comment type="function">
    <text evidence="5">An accessory protein needed during the final step in the assembly of 30S ribosomal subunit, possibly for assembly of the head region. Essential for efficient processing of 16S rRNA. May be needed both before and after RbfA during the maturation of 16S rRNA. It has affinity for free ribosomal 30S subunits but not for 70S ribosomes.</text>
</comment>
<comment type="caution">
    <text evidence="7">The sequence shown here is derived from an EMBL/GenBank/DDBJ whole genome shotgun (WGS) entry which is preliminary data.</text>
</comment>
<keyword evidence="3 5" id="KW-0698">rRNA processing</keyword>
<dbReference type="InterPro" id="IPR009000">
    <property type="entry name" value="Transl_B-barrel_sf"/>
</dbReference>
<dbReference type="AlphaFoldDB" id="A0A9D1SK74"/>
<comment type="similarity">
    <text evidence="5">Belongs to the RimM family.</text>
</comment>
<dbReference type="PANTHER" id="PTHR33692:SF1">
    <property type="entry name" value="RIBOSOME MATURATION FACTOR RIMM"/>
    <property type="match status" value="1"/>
</dbReference>
<keyword evidence="4 5" id="KW-0143">Chaperone</keyword>
<dbReference type="InterPro" id="IPR011033">
    <property type="entry name" value="PRC_barrel-like_sf"/>
</dbReference>
<dbReference type="GO" id="GO:0043022">
    <property type="term" value="F:ribosome binding"/>
    <property type="evidence" value="ECO:0007669"/>
    <property type="project" value="InterPro"/>
</dbReference>
<dbReference type="GO" id="GO:0005840">
    <property type="term" value="C:ribosome"/>
    <property type="evidence" value="ECO:0007669"/>
    <property type="project" value="InterPro"/>
</dbReference>
<dbReference type="GO" id="GO:0005737">
    <property type="term" value="C:cytoplasm"/>
    <property type="evidence" value="ECO:0007669"/>
    <property type="project" value="UniProtKB-SubCell"/>
</dbReference>
<evidence type="ECO:0000256" key="4">
    <source>
        <dbReference type="ARBA" id="ARBA00023186"/>
    </source>
</evidence>
<comment type="subunit">
    <text evidence="5">Binds ribosomal protein uS19.</text>
</comment>
<sequence>MRETVTVGTVAKPQGIKGEIKISPLTDDNERFYDLKKVSIGGVEYAVACARVSPAGVFLKLSGVDDRNAAELLRGKELRVRREDAVKLPEDRYFIADIIGCRLFLGTEVFATVKDVLQYSSTDIYEATLDKGGKVAFPALKEVVEKIDVEKGEIFLNKSRFSEVALYED</sequence>
<organism evidence="7 8">
    <name type="scientific">Candidatus Caccalectryoclostridium excrementigallinarum</name>
    <dbReference type="NCBI Taxonomy" id="2840710"/>
    <lineage>
        <taxon>Bacteria</taxon>
        <taxon>Bacillati</taxon>
        <taxon>Bacillota</taxon>
        <taxon>Clostridia</taxon>
        <taxon>Christensenellales</taxon>
        <taxon>Christensenellaceae</taxon>
        <taxon>Christensenellaceae incertae sedis</taxon>
        <taxon>Candidatus Caccalectryoclostridium</taxon>
    </lineage>
</organism>
<evidence type="ECO:0000256" key="5">
    <source>
        <dbReference type="HAMAP-Rule" id="MF_00014"/>
    </source>
</evidence>
<comment type="subcellular location">
    <subcellularLocation>
        <location evidence="5">Cytoplasm</location>
    </subcellularLocation>
</comment>
<dbReference type="Pfam" id="PF01782">
    <property type="entry name" value="RimM"/>
    <property type="match status" value="1"/>
</dbReference>
<reference evidence="7" key="2">
    <citation type="journal article" date="2021" name="PeerJ">
        <title>Extensive microbial diversity within the chicken gut microbiome revealed by metagenomics and culture.</title>
        <authorList>
            <person name="Gilroy R."/>
            <person name="Ravi A."/>
            <person name="Getino M."/>
            <person name="Pursley I."/>
            <person name="Horton D.L."/>
            <person name="Alikhan N.F."/>
            <person name="Baker D."/>
            <person name="Gharbi K."/>
            <person name="Hall N."/>
            <person name="Watson M."/>
            <person name="Adriaenssens E.M."/>
            <person name="Foster-Nyarko E."/>
            <person name="Jarju S."/>
            <person name="Secka A."/>
            <person name="Antonio M."/>
            <person name="Oren A."/>
            <person name="Chaudhuri R.R."/>
            <person name="La Ragione R."/>
            <person name="Hildebrand F."/>
            <person name="Pallen M.J."/>
        </authorList>
    </citation>
    <scope>NUCLEOTIDE SEQUENCE</scope>
    <source>
        <strain evidence="7">9366</strain>
    </source>
</reference>